<dbReference type="InterPro" id="IPR009057">
    <property type="entry name" value="Homeodomain-like_sf"/>
</dbReference>
<dbReference type="EMBL" id="NZEX01000064">
    <property type="protein sequence ID" value="MAH62965.1"/>
    <property type="molecule type" value="Genomic_DNA"/>
</dbReference>
<accession>A0A2D6YIK4</accession>
<sequence>MQYDWLGNIRQLENVLELAQILGEETVSLLDLPEEIRFSTLENDANQSLLKNIIEELDWNVTAVASYLECDRKTVYHRIKKVEILIQREIVN</sequence>
<dbReference type="SUPFAM" id="SSF46689">
    <property type="entry name" value="Homeodomain-like"/>
    <property type="match status" value="1"/>
</dbReference>
<dbReference type="Proteomes" id="UP000226525">
    <property type="component" value="Unassembled WGS sequence"/>
</dbReference>
<dbReference type="PANTHER" id="PTHR32071">
    <property type="entry name" value="TRANSCRIPTIONAL REGULATORY PROTEIN"/>
    <property type="match status" value="1"/>
</dbReference>
<gene>
    <name evidence="4" type="ORF">CMN54_05880</name>
</gene>
<evidence type="ECO:0000256" key="1">
    <source>
        <dbReference type="ARBA" id="ARBA00022741"/>
    </source>
</evidence>
<dbReference type="Pfam" id="PF25601">
    <property type="entry name" value="AAA_lid_14"/>
    <property type="match status" value="1"/>
</dbReference>
<evidence type="ECO:0000313" key="5">
    <source>
        <dbReference type="Proteomes" id="UP000226525"/>
    </source>
</evidence>
<protein>
    <recommendedName>
        <fullName evidence="3">NorR-like AAA+ ATPase lid domain-containing protein</fullName>
    </recommendedName>
</protein>
<reference evidence="5" key="1">
    <citation type="submission" date="2017-09" db="EMBL/GenBank/DDBJ databases">
        <title>The Reconstruction of 2,631 Draft Metagenome-Assembled Genomes from the Global Oceans.</title>
        <authorList>
            <person name="Tully B.J."/>
            <person name="Graham E.D."/>
            <person name="Heidelberg J.F."/>
        </authorList>
    </citation>
    <scope>NUCLEOTIDE SEQUENCE [LARGE SCALE GENOMIC DNA]</scope>
</reference>
<evidence type="ECO:0000259" key="3">
    <source>
        <dbReference type="Pfam" id="PF25601"/>
    </source>
</evidence>
<keyword evidence="2" id="KW-0067">ATP-binding</keyword>
<proteinExistence type="predicted"/>
<keyword evidence="1" id="KW-0547">Nucleotide-binding</keyword>
<dbReference type="InterPro" id="IPR058031">
    <property type="entry name" value="AAA_lid_NorR"/>
</dbReference>
<name>A0A2D6YIK4_9DELT</name>
<feature type="domain" description="NorR-like AAA+ ATPase lid" evidence="3">
    <location>
        <begin position="1"/>
        <end position="46"/>
    </location>
</feature>
<evidence type="ECO:0000256" key="2">
    <source>
        <dbReference type="ARBA" id="ARBA00022840"/>
    </source>
</evidence>
<dbReference type="AlphaFoldDB" id="A0A2D6YIK4"/>
<organism evidence="4 5">
    <name type="scientific">SAR324 cluster bacterium</name>
    <dbReference type="NCBI Taxonomy" id="2024889"/>
    <lineage>
        <taxon>Bacteria</taxon>
        <taxon>Deltaproteobacteria</taxon>
        <taxon>SAR324 cluster</taxon>
    </lineage>
</organism>
<dbReference type="Gene3D" id="1.10.8.60">
    <property type="match status" value="1"/>
</dbReference>
<evidence type="ECO:0000313" key="4">
    <source>
        <dbReference type="EMBL" id="MAH62965.1"/>
    </source>
</evidence>
<comment type="caution">
    <text evidence="4">The sequence shown here is derived from an EMBL/GenBank/DDBJ whole genome shotgun (WGS) entry which is preliminary data.</text>
</comment>
<dbReference type="Gene3D" id="1.10.10.60">
    <property type="entry name" value="Homeodomain-like"/>
    <property type="match status" value="1"/>
</dbReference>